<evidence type="ECO:0000313" key="2">
    <source>
        <dbReference type="EMBL" id="CAB4172623.1"/>
    </source>
</evidence>
<evidence type="ECO:0000313" key="4">
    <source>
        <dbReference type="EMBL" id="CAB4202533.1"/>
    </source>
</evidence>
<organism evidence="3">
    <name type="scientific">uncultured Caudovirales phage</name>
    <dbReference type="NCBI Taxonomy" id="2100421"/>
    <lineage>
        <taxon>Viruses</taxon>
        <taxon>Duplodnaviria</taxon>
        <taxon>Heunggongvirae</taxon>
        <taxon>Uroviricota</taxon>
        <taxon>Caudoviricetes</taxon>
        <taxon>Peduoviridae</taxon>
        <taxon>Maltschvirus</taxon>
        <taxon>Maltschvirus maltsch</taxon>
    </lineage>
</organism>
<dbReference type="EMBL" id="LR797322">
    <property type="protein sequence ID" value="CAB4202533.1"/>
    <property type="molecule type" value="Genomic_DNA"/>
</dbReference>
<evidence type="ECO:0000313" key="6">
    <source>
        <dbReference type="EMBL" id="CAB5229395.1"/>
    </source>
</evidence>
<dbReference type="EMBL" id="LR796570">
    <property type="protein sequence ID" value="CAB4151370.1"/>
    <property type="molecule type" value="Genomic_DNA"/>
</dbReference>
<evidence type="ECO:0000313" key="5">
    <source>
        <dbReference type="EMBL" id="CAB4214776.1"/>
    </source>
</evidence>
<evidence type="ECO:0000313" key="3">
    <source>
        <dbReference type="EMBL" id="CAB4183514.1"/>
    </source>
</evidence>
<dbReference type="EMBL" id="LR797047">
    <property type="protein sequence ID" value="CAB4183514.1"/>
    <property type="molecule type" value="Genomic_DNA"/>
</dbReference>
<reference evidence="3" key="1">
    <citation type="submission" date="2020-05" db="EMBL/GenBank/DDBJ databases">
        <authorList>
            <person name="Chiriac C."/>
            <person name="Salcher M."/>
            <person name="Ghai R."/>
            <person name="Kavagutti S V."/>
        </authorList>
    </citation>
    <scope>NUCLEOTIDE SEQUENCE</scope>
</reference>
<protein>
    <recommendedName>
        <fullName evidence="7">Holin of 3TMs, for gene-transfer release</fullName>
    </recommendedName>
</protein>
<evidence type="ECO:0000313" key="1">
    <source>
        <dbReference type="EMBL" id="CAB4151370.1"/>
    </source>
</evidence>
<accession>A0A6J5QV65</accession>
<proteinExistence type="predicted"/>
<dbReference type="EMBL" id="LR797416">
    <property type="protein sequence ID" value="CAB4214776.1"/>
    <property type="molecule type" value="Genomic_DNA"/>
</dbReference>
<dbReference type="EMBL" id="LR796883">
    <property type="protein sequence ID" value="CAB4172623.1"/>
    <property type="molecule type" value="Genomic_DNA"/>
</dbReference>
<name>A0A6J5QV65_9CAUD</name>
<sequence>MLELLGIVFGGASRLGQYWMEAQDKEKERVHEREMFDKQIALQAQKSDAEKDLRRMDADAAKDTGELNALVQAISAQGTEATAAGGWVLSLSASVRPVVSYWLLGIYTASKASILYLSLSGGVGFAEALRASYTEFDGALLGSIMSFWFADRSLRKSSK</sequence>
<evidence type="ECO:0008006" key="7">
    <source>
        <dbReference type="Google" id="ProtNLM"/>
    </source>
</evidence>
<gene>
    <name evidence="3" type="ORF">UFOVP1104_8</name>
    <name evidence="4" type="ORF">UFOVP1371_21</name>
    <name evidence="5" type="ORF">UFOVP1468_29</name>
    <name evidence="6" type="ORF">UFOVP1555_40</name>
    <name evidence="1" type="ORF">UFOVP596_12</name>
    <name evidence="2" type="ORF">UFOVP938_32</name>
</gene>
<dbReference type="EMBL" id="LR798399">
    <property type="protein sequence ID" value="CAB5229395.1"/>
    <property type="molecule type" value="Genomic_DNA"/>
</dbReference>